<keyword evidence="3" id="KW-1185">Reference proteome</keyword>
<dbReference type="AlphaFoldDB" id="A0A0E0EYR8"/>
<feature type="compositionally biased region" description="Low complexity" evidence="1">
    <location>
        <begin position="19"/>
        <end position="61"/>
    </location>
</feature>
<evidence type="ECO:0000313" key="3">
    <source>
        <dbReference type="Proteomes" id="UP000008021"/>
    </source>
</evidence>
<evidence type="ECO:0000256" key="1">
    <source>
        <dbReference type="SAM" id="MobiDB-lite"/>
    </source>
</evidence>
<dbReference type="Gramene" id="OMERI10G09650.1">
    <property type="protein sequence ID" value="OMERI10G09650.1"/>
    <property type="gene ID" value="OMERI10G09650"/>
</dbReference>
<sequence length="670" mass="75117">MAGRKAKKGKRKGKRKQGDAVGSSDSEGSGSSSGVAAAAADEGTAVAAGSSTSGAAAEGVTGNAEVAGDVQLPEPQQQAQLREWKKEEKDVLGLLVNRAKGRKPWWGVAVSIYKFKYGGVDCEWYNGQTFLNTSIEDKFTKDKPREVSVWTCPQDKRHEVELPVSLLWGLNHSAIMKPIFTTHNKDSEKIVVGFTRFNMKFHTWINNQKVVKPDGYLPFDGVVMISSVLGAISEALKKNCKFVGLDNKFSYVMLDYKIKILPFNIRRGNDDKDADRSEQLLAFSDLLFNELHPKWQDPDLKEFITLMRKPDIMIDQLLEHPLLLPPDIQELSYRKLWLNHLSFEQGNLLYSSQDYNHWKQNIPQDEAVLIDMLNSGNYLDTFAGAFEYGRDTSSHYMTNSRRLNQGILVPPCTVDSKLKKALPGLISKIYSFSLNPRWVSCKGKFERLQVTADRLRKSRAAYVEDDDTIYFSSILVLPSPTTTRRSSGRFHPVSLQGRGRSWLYILCIRWTRSCAPSGSAMTSLAPAPRTGHLLITTFIVKGDWNSGRFTPRDVEILHSTCRRVEISVGGGTPEEGLADFGFLQLYVENADQVNPTSIHPTIGQAAYLGIEDSPNILHCFRMFLRDQEDNADVVLVDCKFPTKAHLYVIAETAYGSLIYQMGNFPAIMKF</sequence>
<reference evidence="2" key="1">
    <citation type="submission" date="2015-04" db="UniProtKB">
        <authorList>
            <consortium name="EnsemblPlants"/>
        </authorList>
    </citation>
    <scope>IDENTIFICATION</scope>
</reference>
<feature type="region of interest" description="Disordered" evidence="1">
    <location>
        <begin position="1"/>
        <end position="61"/>
    </location>
</feature>
<accession>A0A0E0EYR8</accession>
<dbReference type="Proteomes" id="UP000008021">
    <property type="component" value="Chromosome 10"/>
</dbReference>
<evidence type="ECO:0000313" key="2">
    <source>
        <dbReference type="EnsemblPlants" id="OMERI10G09650.1"/>
    </source>
</evidence>
<organism evidence="2">
    <name type="scientific">Oryza meridionalis</name>
    <dbReference type="NCBI Taxonomy" id="40149"/>
    <lineage>
        <taxon>Eukaryota</taxon>
        <taxon>Viridiplantae</taxon>
        <taxon>Streptophyta</taxon>
        <taxon>Embryophyta</taxon>
        <taxon>Tracheophyta</taxon>
        <taxon>Spermatophyta</taxon>
        <taxon>Magnoliopsida</taxon>
        <taxon>Liliopsida</taxon>
        <taxon>Poales</taxon>
        <taxon>Poaceae</taxon>
        <taxon>BOP clade</taxon>
        <taxon>Oryzoideae</taxon>
        <taxon>Oryzeae</taxon>
        <taxon>Oryzinae</taxon>
        <taxon>Oryza</taxon>
    </lineage>
</organism>
<feature type="compositionally biased region" description="Basic residues" evidence="1">
    <location>
        <begin position="1"/>
        <end position="15"/>
    </location>
</feature>
<dbReference type="HOGENOM" id="CLU_421159_0_0_1"/>
<dbReference type="EnsemblPlants" id="OMERI10G09650.1">
    <property type="protein sequence ID" value="OMERI10G09650.1"/>
    <property type="gene ID" value="OMERI10G09650"/>
</dbReference>
<name>A0A0E0EYR8_9ORYZ</name>
<reference evidence="2" key="2">
    <citation type="submission" date="2018-05" db="EMBL/GenBank/DDBJ databases">
        <title>OmerRS3 (Oryza meridionalis Reference Sequence Version 3).</title>
        <authorList>
            <person name="Zhang J."/>
            <person name="Kudrna D."/>
            <person name="Lee S."/>
            <person name="Talag J."/>
            <person name="Welchert J."/>
            <person name="Wing R.A."/>
        </authorList>
    </citation>
    <scope>NUCLEOTIDE SEQUENCE [LARGE SCALE GENOMIC DNA]</scope>
    <source>
        <strain evidence="2">cv. OR44</strain>
    </source>
</reference>
<proteinExistence type="predicted"/>
<protein>
    <submittedName>
        <fullName evidence="2">Uncharacterized protein</fullName>
    </submittedName>
</protein>